<evidence type="ECO:0000313" key="2">
    <source>
        <dbReference type="EMBL" id="MBW0557542.1"/>
    </source>
</evidence>
<gene>
    <name evidence="2" type="ORF">O181_097257</name>
</gene>
<accession>A0A9Q3PEC0</accession>
<dbReference type="AlphaFoldDB" id="A0A9Q3PEC0"/>
<reference evidence="2" key="1">
    <citation type="submission" date="2021-03" db="EMBL/GenBank/DDBJ databases">
        <title>Draft genome sequence of rust myrtle Austropuccinia psidii MF-1, a brazilian biotype.</title>
        <authorList>
            <person name="Quecine M.C."/>
            <person name="Pachon D.M.R."/>
            <person name="Bonatelli M.L."/>
            <person name="Correr F.H."/>
            <person name="Franceschini L.M."/>
            <person name="Leite T.F."/>
            <person name="Margarido G.R.A."/>
            <person name="Almeida C.A."/>
            <person name="Ferrarezi J.A."/>
            <person name="Labate C.A."/>
        </authorList>
    </citation>
    <scope>NUCLEOTIDE SEQUENCE</scope>
    <source>
        <strain evidence="2">MF-1</strain>
    </source>
</reference>
<dbReference type="EMBL" id="AVOT02065438">
    <property type="protein sequence ID" value="MBW0557542.1"/>
    <property type="molecule type" value="Genomic_DNA"/>
</dbReference>
<sequence>MCSSQSSSLEEVVPDGNHKKKQKIQNKPPPNICRFMQQTVTFNNTQEVVSMNMSSTTSTLHTNSTPQPNDLPYSLPSTIIKPPVPSAIHQMSPPADLHISTMTTLWKYQPITSPILQLRFIH</sequence>
<name>A0A9Q3PEC0_9BASI</name>
<feature type="region of interest" description="Disordered" evidence="1">
    <location>
        <begin position="1"/>
        <end position="31"/>
    </location>
</feature>
<keyword evidence="3" id="KW-1185">Reference proteome</keyword>
<proteinExistence type="predicted"/>
<evidence type="ECO:0000256" key="1">
    <source>
        <dbReference type="SAM" id="MobiDB-lite"/>
    </source>
</evidence>
<comment type="caution">
    <text evidence="2">The sequence shown here is derived from an EMBL/GenBank/DDBJ whole genome shotgun (WGS) entry which is preliminary data.</text>
</comment>
<protein>
    <submittedName>
        <fullName evidence="2">Uncharacterized protein</fullName>
    </submittedName>
</protein>
<dbReference type="Proteomes" id="UP000765509">
    <property type="component" value="Unassembled WGS sequence"/>
</dbReference>
<evidence type="ECO:0000313" key="3">
    <source>
        <dbReference type="Proteomes" id="UP000765509"/>
    </source>
</evidence>
<organism evidence="2 3">
    <name type="scientific">Austropuccinia psidii MF-1</name>
    <dbReference type="NCBI Taxonomy" id="1389203"/>
    <lineage>
        <taxon>Eukaryota</taxon>
        <taxon>Fungi</taxon>
        <taxon>Dikarya</taxon>
        <taxon>Basidiomycota</taxon>
        <taxon>Pucciniomycotina</taxon>
        <taxon>Pucciniomycetes</taxon>
        <taxon>Pucciniales</taxon>
        <taxon>Sphaerophragmiaceae</taxon>
        <taxon>Austropuccinia</taxon>
    </lineage>
</organism>